<comment type="caution">
    <text evidence="4">The sequence shown here is derived from an EMBL/GenBank/DDBJ whole genome shotgun (WGS) entry which is preliminary data.</text>
</comment>
<accession>A0A2J7ZXC6</accession>
<dbReference type="EMBL" id="PGGS01000349">
    <property type="protein sequence ID" value="PNH04931.1"/>
    <property type="molecule type" value="Genomic_DNA"/>
</dbReference>
<organism evidence="4 5">
    <name type="scientific">Tetrabaena socialis</name>
    <dbReference type="NCBI Taxonomy" id="47790"/>
    <lineage>
        <taxon>Eukaryota</taxon>
        <taxon>Viridiplantae</taxon>
        <taxon>Chlorophyta</taxon>
        <taxon>core chlorophytes</taxon>
        <taxon>Chlorophyceae</taxon>
        <taxon>CS clade</taxon>
        <taxon>Chlamydomonadales</taxon>
        <taxon>Tetrabaenaceae</taxon>
        <taxon>Tetrabaena</taxon>
    </lineage>
</organism>
<feature type="transmembrane region" description="Helical" evidence="3">
    <location>
        <begin position="30"/>
        <end position="51"/>
    </location>
</feature>
<dbReference type="Pfam" id="PF01554">
    <property type="entry name" value="MatE"/>
    <property type="match status" value="1"/>
</dbReference>
<dbReference type="OrthoDB" id="543973at2759"/>
<dbReference type="GO" id="GO:0042910">
    <property type="term" value="F:xenobiotic transmembrane transporter activity"/>
    <property type="evidence" value="ECO:0007669"/>
    <property type="project" value="InterPro"/>
</dbReference>
<dbReference type="InterPro" id="IPR002528">
    <property type="entry name" value="MATE_fam"/>
</dbReference>
<dbReference type="GO" id="GO:0016020">
    <property type="term" value="C:membrane"/>
    <property type="evidence" value="ECO:0007669"/>
    <property type="project" value="InterPro"/>
</dbReference>
<evidence type="ECO:0000313" key="5">
    <source>
        <dbReference type="Proteomes" id="UP000236333"/>
    </source>
</evidence>
<evidence type="ECO:0000256" key="1">
    <source>
        <dbReference type="ARBA" id="ARBA00010199"/>
    </source>
</evidence>
<keyword evidence="3" id="KW-0812">Transmembrane</keyword>
<dbReference type="PANTHER" id="PTHR11206">
    <property type="entry name" value="MULTIDRUG RESISTANCE PROTEIN"/>
    <property type="match status" value="1"/>
</dbReference>
<feature type="region of interest" description="Disordered" evidence="2">
    <location>
        <begin position="198"/>
        <end position="219"/>
    </location>
</feature>
<sequence>MHHHDVLQPGEWLRLHLSLRAVMGTCRRPLPLLLLTTMCAIDAIGALQTMVVTDQVFVGHLGVTELAAAALGNTYFNLMWFFLLGCSTALDTLGSQAYGANDYSSLLTWTYAGFIVLSVLCCFMAAGLWYAREVALYLFFQPEEVAAQVSVFCRWLIPGMWPMVAHDHEADIGHIDGEPDDWTDFLLPYKHESLAGQHPHEGEGASLLPGADGGEGGADAFAEALASSASKNPFGSPRFASPRFRGA</sequence>
<dbReference type="AlphaFoldDB" id="A0A2J7ZXC6"/>
<dbReference type="Proteomes" id="UP000236333">
    <property type="component" value="Unassembled WGS sequence"/>
</dbReference>
<keyword evidence="3" id="KW-0472">Membrane</keyword>
<dbReference type="GO" id="GO:0015297">
    <property type="term" value="F:antiporter activity"/>
    <property type="evidence" value="ECO:0007669"/>
    <property type="project" value="InterPro"/>
</dbReference>
<feature type="transmembrane region" description="Helical" evidence="3">
    <location>
        <begin position="106"/>
        <end position="131"/>
    </location>
</feature>
<comment type="similarity">
    <text evidence="1">Belongs to the multi antimicrobial extrusion (MATE) (TC 2.A.66.1) family.</text>
</comment>
<evidence type="ECO:0000256" key="2">
    <source>
        <dbReference type="SAM" id="MobiDB-lite"/>
    </source>
</evidence>
<evidence type="ECO:0000313" key="4">
    <source>
        <dbReference type="EMBL" id="PNH04931.1"/>
    </source>
</evidence>
<keyword evidence="3" id="KW-1133">Transmembrane helix</keyword>
<reference evidence="4 5" key="1">
    <citation type="journal article" date="2017" name="Mol. Biol. Evol.">
        <title>The 4-celled Tetrabaena socialis nuclear genome reveals the essential components for genetic control of cell number at the origin of multicellularity in the volvocine lineage.</title>
        <authorList>
            <person name="Featherston J."/>
            <person name="Arakaki Y."/>
            <person name="Hanschen E.R."/>
            <person name="Ferris P.J."/>
            <person name="Michod R.E."/>
            <person name="Olson B.J.S.C."/>
            <person name="Nozaki H."/>
            <person name="Durand P.M."/>
        </authorList>
    </citation>
    <scope>NUCLEOTIDE SEQUENCE [LARGE SCALE GENOMIC DNA]</scope>
    <source>
        <strain evidence="4 5">NIES-571</strain>
    </source>
</reference>
<proteinExistence type="inferred from homology"/>
<protein>
    <submittedName>
        <fullName evidence="4">Putative transporter C11D3.06</fullName>
    </submittedName>
</protein>
<feature type="transmembrane region" description="Helical" evidence="3">
    <location>
        <begin position="75"/>
        <end position="94"/>
    </location>
</feature>
<name>A0A2J7ZXC6_9CHLO</name>
<evidence type="ECO:0000256" key="3">
    <source>
        <dbReference type="SAM" id="Phobius"/>
    </source>
</evidence>
<keyword evidence="5" id="KW-1185">Reference proteome</keyword>
<gene>
    <name evidence="4" type="ORF">TSOC_008878</name>
</gene>